<evidence type="ECO:0008006" key="4">
    <source>
        <dbReference type="Google" id="ProtNLM"/>
    </source>
</evidence>
<proteinExistence type="predicted"/>
<dbReference type="AlphaFoldDB" id="A0A4S2FWX6"/>
<dbReference type="RefSeq" id="WP_135993259.1">
    <property type="nucleotide sequence ID" value="NZ_CAMRAI010000022.1"/>
</dbReference>
<sequence length="159" mass="17571">MRIHLNKHISIIRVRACVLACAVAAGMTAASCSSPSVSEQKDDLEQAQALIERLDYRSAQSICDEIRQYQTKGDARDAKVLGRLSILYMKLSDAGGHEENIEYAYQCFLEAYSADSIAANEYYSSLSIDEMPQGMLLAGIVRNTIRIPDMEESDSVAIK</sequence>
<feature type="chain" id="PRO_5020791079" description="Tetratricopeptide repeat protein" evidence="1">
    <location>
        <begin position="30"/>
        <end position="159"/>
    </location>
</feature>
<keyword evidence="1" id="KW-0732">Signal</keyword>
<organism evidence="2 3">
    <name type="scientific">Muribaculum intestinale</name>
    <dbReference type="NCBI Taxonomy" id="1796646"/>
    <lineage>
        <taxon>Bacteria</taxon>
        <taxon>Pseudomonadati</taxon>
        <taxon>Bacteroidota</taxon>
        <taxon>Bacteroidia</taxon>
        <taxon>Bacteroidales</taxon>
        <taxon>Muribaculaceae</taxon>
        <taxon>Muribaculum</taxon>
    </lineage>
</organism>
<dbReference type="Proteomes" id="UP000306630">
    <property type="component" value="Unassembled WGS sequence"/>
</dbReference>
<dbReference type="EMBL" id="SRYD01000027">
    <property type="protein sequence ID" value="TGY73950.1"/>
    <property type="molecule type" value="Genomic_DNA"/>
</dbReference>
<accession>A0A4S2FWX6</accession>
<protein>
    <recommendedName>
        <fullName evidence="4">Tetratricopeptide repeat protein</fullName>
    </recommendedName>
</protein>
<evidence type="ECO:0000313" key="3">
    <source>
        <dbReference type="Proteomes" id="UP000306630"/>
    </source>
</evidence>
<dbReference type="PROSITE" id="PS51257">
    <property type="entry name" value="PROKAR_LIPOPROTEIN"/>
    <property type="match status" value="1"/>
</dbReference>
<comment type="caution">
    <text evidence="2">The sequence shown here is derived from an EMBL/GenBank/DDBJ whole genome shotgun (WGS) entry which is preliminary data.</text>
</comment>
<evidence type="ECO:0000256" key="1">
    <source>
        <dbReference type="SAM" id="SignalP"/>
    </source>
</evidence>
<reference evidence="2 3" key="1">
    <citation type="submission" date="2019-04" db="EMBL/GenBank/DDBJ databases">
        <title>Microbes associate with the intestines of laboratory mice.</title>
        <authorList>
            <person name="Navarre W."/>
            <person name="Wong E."/>
            <person name="Huang K."/>
            <person name="Tropini C."/>
            <person name="Ng K."/>
            <person name="Yu B."/>
        </authorList>
    </citation>
    <scope>NUCLEOTIDE SEQUENCE [LARGE SCALE GENOMIC DNA]</scope>
    <source>
        <strain evidence="2 3">NM06_A21</strain>
    </source>
</reference>
<name>A0A4S2FWX6_9BACT</name>
<evidence type="ECO:0000313" key="2">
    <source>
        <dbReference type="EMBL" id="TGY73950.1"/>
    </source>
</evidence>
<gene>
    <name evidence="2" type="ORF">E5333_07775</name>
</gene>
<feature type="signal peptide" evidence="1">
    <location>
        <begin position="1"/>
        <end position="29"/>
    </location>
</feature>